<dbReference type="InterPro" id="IPR027417">
    <property type="entry name" value="P-loop_NTPase"/>
</dbReference>
<dbReference type="EMBL" id="WHUW01000019">
    <property type="protein sequence ID" value="KAF8437175.1"/>
    <property type="molecule type" value="Genomic_DNA"/>
</dbReference>
<dbReference type="Proteomes" id="UP001194468">
    <property type="component" value="Unassembled WGS sequence"/>
</dbReference>
<comment type="caution">
    <text evidence="5">The sequence shown here is derived from an EMBL/GenBank/DDBJ whole genome shotgun (WGS) entry which is preliminary data.</text>
</comment>
<evidence type="ECO:0000256" key="2">
    <source>
        <dbReference type="ARBA" id="ARBA00018687"/>
    </source>
</evidence>
<reference evidence="5" key="1">
    <citation type="submission" date="2019-10" db="EMBL/GenBank/DDBJ databases">
        <authorList>
            <consortium name="DOE Joint Genome Institute"/>
            <person name="Kuo A."/>
            <person name="Miyauchi S."/>
            <person name="Kiss E."/>
            <person name="Drula E."/>
            <person name="Kohler A."/>
            <person name="Sanchez-Garcia M."/>
            <person name="Andreopoulos B."/>
            <person name="Barry K.W."/>
            <person name="Bonito G."/>
            <person name="Buee M."/>
            <person name="Carver A."/>
            <person name="Chen C."/>
            <person name="Cichocki N."/>
            <person name="Clum A."/>
            <person name="Culley D."/>
            <person name="Crous P.W."/>
            <person name="Fauchery L."/>
            <person name="Girlanda M."/>
            <person name="Hayes R."/>
            <person name="Keri Z."/>
            <person name="LaButti K."/>
            <person name="Lipzen A."/>
            <person name="Lombard V."/>
            <person name="Magnuson J."/>
            <person name="Maillard F."/>
            <person name="Morin E."/>
            <person name="Murat C."/>
            <person name="Nolan M."/>
            <person name="Ohm R."/>
            <person name="Pangilinan J."/>
            <person name="Pereira M."/>
            <person name="Perotto S."/>
            <person name="Peter M."/>
            <person name="Riley R."/>
            <person name="Sitrit Y."/>
            <person name="Stielow B."/>
            <person name="Szollosi G."/>
            <person name="Zifcakova L."/>
            <person name="Stursova M."/>
            <person name="Spatafora J.W."/>
            <person name="Tedersoo L."/>
            <person name="Vaario L.-M."/>
            <person name="Yamada A."/>
            <person name="Yan M."/>
            <person name="Wang P."/>
            <person name="Xu J."/>
            <person name="Bruns T."/>
            <person name="Baldrian P."/>
            <person name="Vilgalys R."/>
            <person name="Henrissat B."/>
            <person name="Grigoriev I.V."/>
            <person name="Hibbett D."/>
            <person name="Nagy L.G."/>
            <person name="Martin F.M."/>
        </authorList>
    </citation>
    <scope>NUCLEOTIDE SEQUENCE</scope>
    <source>
        <strain evidence="5">BED1</strain>
    </source>
</reference>
<dbReference type="PANTHER" id="PTHR45916:SF1">
    <property type="entry name" value="STRUCTURAL MAINTENANCE OF CHROMOSOMES PROTEIN 5"/>
    <property type="match status" value="1"/>
</dbReference>
<proteinExistence type="inferred from homology"/>
<gene>
    <name evidence="5" type="ORF">L210DRAFT_2358298</name>
</gene>
<feature type="coiled-coil region" evidence="4">
    <location>
        <begin position="434"/>
        <end position="496"/>
    </location>
</feature>
<dbReference type="PANTHER" id="PTHR45916">
    <property type="entry name" value="STRUCTURAL MAINTENANCE OF CHROMOSOMES PROTEIN 5"/>
    <property type="match status" value="1"/>
</dbReference>
<feature type="coiled-coil region" evidence="4">
    <location>
        <begin position="377"/>
        <end position="404"/>
    </location>
</feature>
<accession>A0AAD4GCC5</accession>
<dbReference type="GO" id="GO:0000724">
    <property type="term" value="P:double-strand break repair via homologous recombination"/>
    <property type="evidence" value="ECO:0007669"/>
    <property type="project" value="TreeGrafter"/>
</dbReference>
<keyword evidence="3 4" id="KW-0175">Coiled coil</keyword>
<sequence>MDHNHTKIRMEELQDRQKTNIDASAAQKAKIDEAMGQLQKLEDERHRKLESLRKWDRDHADAVAWLRNNQSRFKMEVFEPPMICCNVPDKRFTNAVEACFNVNQLKTLVAQSGLRKDARINTWFRPKVELNGPPMDEEELKSLGFDTYAIDKITCPDGLLWYLSREINLHRTAIALDGSKVDVAKAMDAVSRIGPHGGGSATFIAGNVINIVQRSRYGKRAAQNTTREVRPARNLVNSVVDPEIKKQLDRTIHDARQALEGINDGANNLAAEEQTIRAKETAYKKKFKALEDRKKTVVDTQKHVATLKAKIVTSKNKFKELEGLSRKRVKISLEYTQLINAAVADQVAATRSGLEFLQVGANKNALDTLCQQKDAGYQRALAEFEEANRIYVELKAEAKEKRDLSVALVQGMDQEFQAQFTEMETDGSIHDRTVEALRADLETQQANLEMIMQANPGVIKQYEKRQAEIGKLTKTLNEREKASQRLEREIKSARENWQPALERLVESIGKKFSSAFDRIGCAGEIRVSPHEDYDKWAIDILVKFRDKEKLQLLTGQRQSGGERSLTTILYLMSLTEEARTPFSLVDEINQGMDQRAERAVHNSMVDVACKPDSCQYFLITPKLLPDLLYHERMKVLCVNNGDWLPEEKGIGNMMRLIDTFVGMRERTSRAAQ</sequence>
<dbReference type="GO" id="GO:0005634">
    <property type="term" value="C:nucleus"/>
    <property type="evidence" value="ECO:0007669"/>
    <property type="project" value="TreeGrafter"/>
</dbReference>
<evidence type="ECO:0000313" key="6">
    <source>
        <dbReference type="Proteomes" id="UP001194468"/>
    </source>
</evidence>
<dbReference type="SUPFAM" id="SSF52540">
    <property type="entry name" value="P-loop containing nucleoside triphosphate hydrolases"/>
    <property type="match status" value="1"/>
</dbReference>
<dbReference type="GO" id="GO:0030915">
    <property type="term" value="C:Smc5-Smc6 complex"/>
    <property type="evidence" value="ECO:0007669"/>
    <property type="project" value="TreeGrafter"/>
</dbReference>
<evidence type="ECO:0000256" key="4">
    <source>
        <dbReference type="SAM" id="Coils"/>
    </source>
</evidence>
<reference evidence="5" key="2">
    <citation type="journal article" date="2020" name="Nat. Commun.">
        <title>Large-scale genome sequencing of mycorrhizal fungi provides insights into the early evolution of symbiotic traits.</title>
        <authorList>
            <person name="Miyauchi S."/>
            <person name="Kiss E."/>
            <person name="Kuo A."/>
            <person name="Drula E."/>
            <person name="Kohler A."/>
            <person name="Sanchez-Garcia M."/>
            <person name="Morin E."/>
            <person name="Andreopoulos B."/>
            <person name="Barry K.W."/>
            <person name="Bonito G."/>
            <person name="Buee M."/>
            <person name="Carver A."/>
            <person name="Chen C."/>
            <person name="Cichocki N."/>
            <person name="Clum A."/>
            <person name="Culley D."/>
            <person name="Crous P.W."/>
            <person name="Fauchery L."/>
            <person name="Girlanda M."/>
            <person name="Hayes R.D."/>
            <person name="Keri Z."/>
            <person name="LaButti K."/>
            <person name="Lipzen A."/>
            <person name="Lombard V."/>
            <person name="Magnuson J."/>
            <person name="Maillard F."/>
            <person name="Murat C."/>
            <person name="Nolan M."/>
            <person name="Ohm R.A."/>
            <person name="Pangilinan J."/>
            <person name="Pereira M.F."/>
            <person name="Perotto S."/>
            <person name="Peter M."/>
            <person name="Pfister S."/>
            <person name="Riley R."/>
            <person name="Sitrit Y."/>
            <person name="Stielow J.B."/>
            <person name="Szollosi G."/>
            <person name="Zifcakova L."/>
            <person name="Stursova M."/>
            <person name="Spatafora J.W."/>
            <person name="Tedersoo L."/>
            <person name="Vaario L.M."/>
            <person name="Yamada A."/>
            <person name="Yan M."/>
            <person name="Wang P."/>
            <person name="Xu J."/>
            <person name="Bruns T."/>
            <person name="Baldrian P."/>
            <person name="Vilgalys R."/>
            <person name="Dunand C."/>
            <person name="Henrissat B."/>
            <person name="Grigoriev I.V."/>
            <person name="Hibbett D."/>
            <person name="Nagy L.G."/>
            <person name="Martin F.M."/>
        </authorList>
    </citation>
    <scope>NUCLEOTIDE SEQUENCE</scope>
    <source>
        <strain evidence="5">BED1</strain>
    </source>
</reference>
<organism evidence="5 6">
    <name type="scientific">Boletus edulis BED1</name>
    <dbReference type="NCBI Taxonomy" id="1328754"/>
    <lineage>
        <taxon>Eukaryota</taxon>
        <taxon>Fungi</taxon>
        <taxon>Dikarya</taxon>
        <taxon>Basidiomycota</taxon>
        <taxon>Agaricomycotina</taxon>
        <taxon>Agaricomycetes</taxon>
        <taxon>Agaricomycetidae</taxon>
        <taxon>Boletales</taxon>
        <taxon>Boletineae</taxon>
        <taxon>Boletaceae</taxon>
        <taxon>Boletoideae</taxon>
        <taxon>Boletus</taxon>
    </lineage>
</organism>
<dbReference type="GO" id="GO:0003697">
    <property type="term" value="F:single-stranded DNA binding"/>
    <property type="evidence" value="ECO:0007669"/>
    <property type="project" value="TreeGrafter"/>
</dbReference>
<protein>
    <recommendedName>
        <fullName evidence="2">Structural maintenance of chromosomes protein 5</fullName>
    </recommendedName>
</protein>
<keyword evidence="6" id="KW-1185">Reference proteome</keyword>
<name>A0AAD4GCC5_BOLED</name>
<dbReference type="Gene3D" id="3.40.50.300">
    <property type="entry name" value="P-loop containing nucleotide triphosphate hydrolases"/>
    <property type="match status" value="1"/>
</dbReference>
<evidence type="ECO:0000256" key="3">
    <source>
        <dbReference type="ARBA" id="ARBA00023054"/>
    </source>
</evidence>
<evidence type="ECO:0000256" key="1">
    <source>
        <dbReference type="ARBA" id="ARBA00010171"/>
    </source>
</evidence>
<evidence type="ECO:0000313" key="5">
    <source>
        <dbReference type="EMBL" id="KAF8437175.1"/>
    </source>
</evidence>
<comment type="similarity">
    <text evidence="1">Belongs to the SMC family. SMC5 subfamily.</text>
</comment>
<dbReference type="AlphaFoldDB" id="A0AAD4GCC5"/>
<feature type="coiled-coil region" evidence="4">
    <location>
        <begin position="24"/>
        <end position="58"/>
    </location>
</feature>